<sequence>MKMSTIQIRYDSEKLNALRKYRNEAELRVGLEAHLQELYERNVPTELRKTPGRRNENAAV</sequence>
<accession>A0A6N8HW93</accession>
<gene>
    <name evidence="1" type="ORF">CAFE_03250</name>
</gene>
<dbReference type="EMBL" id="VWXL01000011">
    <property type="protein sequence ID" value="MVB09663.1"/>
    <property type="molecule type" value="Genomic_DNA"/>
</dbReference>
<comment type="caution">
    <text evidence="1">The sequence shown here is derived from an EMBL/GenBank/DDBJ whole genome shotgun (WGS) entry which is preliminary data.</text>
</comment>
<keyword evidence="2" id="KW-1185">Reference proteome</keyword>
<dbReference type="AlphaFoldDB" id="A0A6N8HW93"/>
<dbReference type="Pfam" id="PF19598">
    <property type="entry name" value="DUF6103"/>
    <property type="match status" value="1"/>
</dbReference>
<protein>
    <submittedName>
        <fullName evidence="1">Uncharacterized protein</fullName>
    </submittedName>
</protein>
<reference evidence="1 2" key="1">
    <citation type="submission" date="2019-09" db="EMBL/GenBank/DDBJ databases">
        <title>Genome sequence of Clostridium sp. EA1.</title>
        <authorList>
            <person name="Poehlein A."/>
            <person name="Bengelsdorf F.R."/>
            <person name="Daniel R."/>
        </authorList>
    </citation>
    <scope>NUCLEOTIDE SEQUENCE [LARGE SCALE GENOMIC DNA]</scope>
    <source>
        <strain evidence="1 2">EA1</strain>
    </source>
</reference>
<name>A0A6N8HW93_9FIRM</name>
<evidence type="ECO:0000313" key="1">
    <source>
        <dbReference type="EMBL" id="MVB09663.1"/>
    </source>
</evidence>
<dbReference type="InterPro" id="IPR046085">
    <property type="entry name" value="DUF6103"/>
</dbReference>
<dbReference type="RefSeq" id="WP_156989621.1">
    <property type="nucleotide sequence ID" value="NZ_VWXL01000011.1"/>
</dbReference>
<dbReference type="Proteomes" id="UP000469440">
    <property type="component" value="Unassembled WGS sequence"/>
</dbReference>
<proteinExistence type="predicted"/>
<organism evidence="1 2">
    <name type="scientific">Caproicibacter fermentans</name>
    <dbReference type="NCBI Taxonomy" id="2576756"/>
    <lineage>
        <taxon>Bacteria</taxon>
        <taxon>Bacillati</taxon>
        <taxon>Bacillota</taxon>
        <taxon>Clostridia</taxon>
        <taxon>Eubacteriales</taxon>
        <taxon>Acutalibacteraceae</taxon>
        <taxon>Caproicibacter</taxon>
    </lineage>
</organism>
<evidence type="ECO:0000313" key="2">
    <source>
        <dbReference type="Proteomes" id="UP000469440"/>
    </source>
</evidence>
<dbReference type="OrthoDB" id="1708300at2"/>